<sequence length="257" mass="26683">MYRSTHAVVDKKIGLLALAVLIFLIPVRSDGALITGSKLNIAGDGTVGATFLNWNCDAPMGPACPASSGNFAVDSSTNTFSQYNGTFGFMKDLSNTSQPLNTTFSLPNFITFALNSNEAIDLSFIPLGTDTPSADCAGLAHCTPEISLLANATTNPLGLSSFNLDQISTGTSATFGVLGTIRDSSGSSAPISGTYTAQFDGQSPQDVLNLFRTAGASGLNSTYSAQFSFTVVPEPMAFSLVGIGLVGLGLLRRRRAV</sequence>
<reference evidence="2" key="1">
    <citation type="journal article" date="2004" name="Appl. Environ. Microbiol.">
        <title>Long-chain N-acyltyrosine synthases from environmental DNA.</title>
        <authorList>
            <person name="Brady S.F."/>
            <person name="Chao C.J."/>
            <person name="Clardy J."/>
        </authorList>
    </citation>
    <scope>NUCLEOTIDE SEQUENCE</scope>
</reference>
<keyword evidence="1" id="KW-1133">Transmembrane helix</keyword>
<name>G4WVW6_9BACT</name>
<evidence type="ECO:0000313" key="2">
    <source>
        <dbReference type="EMBL" id="AEQ20568.1"/>
    </source>
</evidence>
<dbReference type="NCBIfam" id="TIGR02595">
    <property type="entry name" value="PEP_CTERM"/>
    <property type="match status" value="1"/>
</dbReference>
<keyword evidence="1" id="KW-0472">Membrane</keyword>
<feature type="transmembrane region" description="Helical" evidence="1">
    <location>
        <begin position="235"/>
        <end position="251"/>
    </location>
</feature>
<proteinExistence type="predicted"/>
<evidence type="ECO:0008006" key="3">
    <source>
        <dbReference type="Google" id="ProtNLM"/>
    </source>
</evidence>
<accession>G4WVW6</accession>
<keyword evidence="1" id="KW-0812">Transmembrane</keyword>
<dbReference type="EMBL" id="JF429415">
    <property type="protein sequence ID" value="AEQ20568.1"/>
    <property type="molecule type" value="Genomic_DNA"/>
</dbReference>
<dbReference type="InterPro" id="IPR013424">
    <property type="entry name" value="Ice-binding_C"/>
</dbReference>
<protein>
    <recommendedName>
        <fullName evidence="3">PEP-CTERM protein-sorting domain-containing protein</fullName>
    </recommendedName>
</protein>
<dbReference type="AlphaFoldDB" id="G4WVW6"/>
<organism evidence="2">
    <name type="scientific">uncultured bacterium CSLD10</name>
    <dbReference type="NCBI Taxonomy" id="1091573"/>
    <lineage>
        <taxon>Bacteria</taxon>
        <taxon>environmental samples</taxon>
    </lineage>
</organism>
<evidence type="ECO:0000256" key="1">
    <source>
        <dbReference type="SAM" id="Phobius"/>
    </source>
</evidence>
<reference evidence="2" key="2">
    <citation type="journal article" date="2011" name="J. Bacteriol.">
        <title>Long-chain N-acyl amino acid synthases are linked to the putative PEP-CTERM/exosortase protein-sorting system in Gram-negative bacteria.</title>
        <authorList>
            <person name="Craig J.W."/>
            <person name="Cherry M.A."/>
            <person name="Brady S.F."/>
        </authorList>
    </citation>
    <scope>NUCLEOTIDE SEQUENCE</scope>
</reference>